<evidence type="ECO:0000256" key="4">
    <source>
        <dbReference type="ARBA" id="ARBA00022723"/>
    </source>
</evidence>
<dbReference type="AlphaFoldDB" id="A0A7R8WGJ4"/>
<keyword evidence="10" id="KW-0234">DNA repair</keyword>
<evidence type="ECO:0000256" key="20">
    <source>
        <dbReference type="ARBA" id="ARBA00052800"/>
    </source>
</evidence>
<evidence type="ECO:0000256" key="13">
    <source>
        <dbReference type="ARBA" id="ARBA00051165"/>
    </source>
</evidence>
<feature type="binding site" evidence="27">
    <location>
        <position position="214"/>
    </location>
    <ligand>
        <name>2-oxoglutarate</name>
        <dbReference type="ChEBI" id="CHEBI:16810"/>
    </ligand>
</feature>
<comment type="cofactor">
    <cofactor evidence="1">
        <name>Fe(2+)</name>
        <dbReference type="ChEBI" id="CHEBI:29033"/>
    </cofactor>
</comment>
<evidence type="ECO:0000256" key="23">
    <source>
        <dbReference type="ARBA" id="ARBA00066725"/>
    </source>
</evidence>
<reference evidence="29" key="1">
    <citation type="submission" date="2020-11" db="EMBL/GenBank/DDBJ databases">
        <authorList>
            <person name="Tran Van P."/>
        </authorList>
    </citation>
    <scope>NUCLEOTIDE SEQUENCE</scope>
</reference>
<evidence type="ECO:0000256" key="16">
    <source>
        <dbReference type="ARBA" id="ARBA00051434"/>
    </source>
</evidence>
<evidence type="ECO:0000256" key="5">
    <source>
        <dbReference type="ARBA" id="ARBA00022763"/>
    </source>
</evidence>
<dbReference type="EMBL" id="OB661571">
    <property type="protein sequence ID" value="CAD7228518.1"/>
    <property type="molecule type" value="Genomic_DNA"/>
</dbReference>
<evidence type="ECO:0000256" key="24">
    <source>
        <dbReference type="ARBA" id="ARBA00072134"/>
    </source>
</evidence>
<keyword evidence="5" id="KW-0227">DNA damage</keyword>
<dbReference type="OrthoDB" id="445341at2759"/>
<dbReference type="FunFam" id="2.60.120.590:FF:000004">
    <property type="entry name" value="DNA oxidative demethylase ALKBH2"/>
    <property type="match status" value="1"/>
</dbReference>
<dbReference type="PANTHER" id="PTHR31573:SF1">
    <property type="entry name" value="DNA OXIDATIVE DEMETHYLASE ALKBH2"/>
    <property type="match status" value="1"/>
</dbReference>
<dbReference type="Gene3D" id="2.60.120.590">
    <property type="entry name" value="Alpha-ketoglutarate-dependent dioxygenase AlkB-like"/>
    <property type="match status" value="1"/>
</dbReference>
<dbReference type="GO" id="GO:0005730">
    <property type="term" value="C:nucleolus"/>
    <property type="evidence" value="ECO:0007669"/>
    <property type="project" value="UniProtKB-SubCell"/>
</dbReference>
<evidence type="ECO:0000256" key="8">
    <source>
        <dbReference type="ARBA" id="ARBA00023002"/>
    </source>
</evidence>
<keyword evidence="9" id="KW-0408">Iron</keyword>
<keyword evidence="11" id="KW-0539">Nucleus</keyword>
<feature type="binding site" evidence="27">
    <location>
        <position position="196"/>
    </location>
    <ligand>
        <name>2-oxoglutarate</name>
        <dbReference type="ChEBI" id="CHEBI:16810"/>
    </ligand>
</feature>
<evidence type="ECO:0000256" key="21">
    <source>
        <dbReference type="ARBA" id="ARBA00053025"/>
    </source>
</evidence>
<comment type="subcellular location">
    <subcellularLocation>
        <location evidence="2">Nucleus</location>
        <location evidence="2">Nucleolus</location>
    </subcellularLocation>
    <subcellularLocation>
        <location evidence="3">Nucleus</location>
        <location evidence="3">Nucleoplasm</location>
    </subcellularLocation>
</comment>
<evidence type="ECO:0000256" key="14">
    <source>
        <dbReference type="ARBA" id="ARBA00051189"/>
    </source>
</evidence>
<comment type="catalytic activity">
    <reaction evidence="20">
        <text>an N(1)-methyl-2'-deoxyadenosine in double-stranded DNA + 2-oxoglutarate + O2 = a 2'-deoxyadenosine in double-stranded DNA + formaldehyde + succinate + CO2 + H(+)</text>
        <dbReference type="Rhea" id="RHEA:70443"/>
        <dbReference type="Rhea" id="RHEA-COMP:14236"/>
        <dbReference type="Rhea" id="RHEA-COMP:17897"/>
        <dbReference type="ChEBI" id="CHEBI:15378"/>
        <dbReference type="ChEBI" id="CHEBI:15379"/>
        <dbReference type="ChEBI" id="CHEBI:16526"/>
        <dbReference type="ChEBI" id="CHEBI:16810"/>
        <dbReference type="ChEBI" id="CHEBI:16842"/>
        <dbReference type="ChEBI" id="CHEBI:30031"/>
        <dbReference type="ChEBI" id="CHEBI:90615"/>
        <dbReference type="ChEBI" id="CHEBI:139096"/>
    </reaction>
    <physiologicalReaction direction="left-to-right" evidence="20">
        <dbReference type="Rhea" id="RHEA:70444"/>
    </physiologicalReaction>
</comment>
<dbReference type="SUPFAM" id="SSF51197">
    <property type="entry name" value="Clavaminate synthase-like"/>
    <property type="match status" value="1"/>
</dbReference>
<feature type="binding site" evidence="27">
    <location>
        <position position="119"/>
    </location>
    <ligand>
        <name>2-oxoglutarate</name>
        <dbReference type="ChEBI" id="CHEBI:16810"/>
    </ligand>
</feature>
<comment type="catalytic activity">
    <reaction evidence="15">
        <text>an N(3)-methyl-2'-deoxycytidine in double-stranded DNA + 2-oxoglutarate + O2 = a 2'-deoxycytidine in double-stranded DNA + formaldehyde + succinate + CO2 + H(+)</text>
        <dbReference type="Rhea" id="RHEA:70439"/>
        <dbReference type="Rhea" id="RHEA-COMP:14237"/>
        <dbReference type="Rhea" id="RHEA-COMP:17070"/>
        <dbReference type="ChEBI" id="CHEBI:15378"/>
        <dbReference type="ChEBI" id="CHEBI:15379"/>
        <dbReference type="ChEBI" id="CHEBI:16526"/>
        <dbReference type="ChEBI" id="CHEBI:16810"/>
        <dbReference type="ChEBI" id="CHEBI:16842"/>
        <dbReference type="ChEBI" id="CHEBI:30031"/>
        <dbReference type="ChEBI" id="CHEBI:85452"/>
        <dbReference type="ChEBI" id="CHEBI:139075"/>
    </reaction>
    <physiologicalReaction direction="left-to-right" evidence="15">
        <dbReference type="Rhea" id="RHEA:70440"/>
    </physiologicalReaction>
</comment>
<feature type="binding site" evidence="27">
    <location>
        <position position="121"/>
    </location>
    <ligand>
        <name>2-oxoglutarate</name>
        <dbReference type="ChEBI" id="CHEBI:16810"/>
    </ligand>
</feature>
<evidence type="ECO:0000256" key="18">
    <source>
        <dbReference type="ARBA" id="ARBA00052597"/>
    </source>
</evidence>
<evidence type="ECO:0000256" key="2">
    <source>
        <dbReference type="ARBA" id="ARBA00004604"/>
    </source>
</evidence>
<evidence type="ECO:0000256" key="11">
    <source>
        <dbReference type="ARBA" id="ARBA00023242"/>
    </source>
</evidence>
<evidence type="ECO:0000256" key="25">
    <source>
        <dbReference type="ARBA" id="ARBA00077989"/>
    </source>
</evidence>
<comment type="catalytic activity">
    <reaction evidence="16">
        <text>a 3,N(4)-etheno-2'-deoxycytidine in double-stranded DNA + 2-oxoglutarate + O2 + H2O = a 2'-deoxycytidine in double-stranded DNA + glyoxal + succinate + CO2</text>
        <dbReference type="Rhea" id="RHEA:70467"/>
        <dbReference type="Rhea" id="RHEA-COMP:17070"/>
        <dbReference type="Rhea" id="RHEA-COMP:17905"/>
        <dbReference type="ChEBI" id="CHEBI:15377"/>
        <dbReference type="ChEBI" id="CHEBI:15379"/>
        <dbReference type="ChEBI" id="CHEBI:16526"/>
        <dbReference type="ChEBI" id="CHEBI:16810"/>
        <dbReference type="ChEBI" id="CHEBI:30031"/>
        <dbReference type="ChEBI" id="CHEBI:34779"/>
        <dbReference type="ChEBI" id="CHEBI:85452"/>
        <dbReference type="ChEBI" id="CHEBI:189585"/>
    </reaction>
    <physiologicalReaction direction="left-to-right" evidence="16">
        <dbReference type="Rhea" id="RHEA:70468"/>
    </physiologicalReaction>
</comment>
<feature type="binding site" evidence="27">
    <location>
        <position position="131"/>
    </location>
    <ligand>
        <name>2-oxoglutarate</name>
        <dbReference type="ChEBI" id="CHEBI:16810"/>
    </ligand>
</feature>
<evidence type="ECO:0000313" key="29">
    <source>
        <dbReference type="EMBL" id="CAD7228518.1"/>
    </source>
</evidence>
<dbReference type="InterPro" id="IPR032852">
    <property type="entry name" value="ALKBH2"/>
</dbReference>
<evidence type="ECO:0000256" key="1">
    <source>
        <dbReference type="ARBA" id="ARBA00001954"/>
    </source>
</evidence>
<keyword evidence="7" id="KW-0223">Dioxygenase</keyword>
<comment type="catalytic activity">
    <reaction evidence="13">
        <text>an N(3)-methyl-2'-deoxycytidine in single-stranded DNA + 2-oxoglutarate + O2 = a 2'-deoxycytidine in single-stranded DNA + formaldehyde + succinate + CO2 + H(+)</text>
        <dbReference type="Rhea" id="RHEA:70435"/>
        <dbReference type="Rhea" id="RHEA-COMP:12846"/>
        <dbReference type="Rhea" id="RHEA-COMP:17894"/>
        <dbReference type="ChEBI" id="CHEBI:15378"/>
        <dbReference type="ChEBI" id="CHEBI:15379"/>
        <dbReference type="ChEBI" id="CHEBI:16526"/>
        <dbReference type="ChEBI" id="CHEBI:16810"/>
        <dbReference type="ChEBI" id="CHEBI:16842"/>
        <dbReference type="ChEBI" id="CHEBI:30031"/>
        <dbReference type="ChEBI" id="CHEBI:85452"/>
        <dbReference type="ChEBI" id="CHEBI:139075"/>
    </reaction>
    <physiologicalReaction direction="left-to-right" evidence="13">
        <dbReference type="Rhea" id="RHEA:70436"/>
    </physiologicalReaction>
</comment>
<comment type="catalytic activity">
    <reaction evidence="18">
        <text>a 3,N(4)-etheno-2'-deoxycytidine in single-stranded DNA + 2-oxoglutarate + O2 + H2O = a 2'-deoxycytidine in single-stranded DNA + glyoxal + succinate + CO2</text>
        <dbReference type="Rhea" id="RHEA:70471"/>
        <dbReference type="Rhea" id="RHEA-COMP:12846"/>
        <dbReference type="Rhea" id="RHEA-COMP:17906"/>
        <dbReference type="ChEBI" id="CHEBI:15377"/>
        <dbReference type="ChEBI" id="CHEBI:15379"/>
        <dbReference type="ChEBI" id="CHEBI:16526"/>
        <dbReference type="ChEBI" id="CHEBI:16810"/>
        <dbReference type="ChEBI" id="CHEBI:30031"/>
        <dbReference type="ChEBI" id="CHEBI:34779"/>
        <dbReference type="ChEBI" id="CHEBI:85452"/>
        <dbReference type="ChEBI" id="CHEBI:189585"/>
    </reaction>
    <physiologicalReaction direction="left-to-right" evidence="18">
        <dbReference type="Rhea" id="RHEA:70472"/>
    </physiologicalReaction>
</comment>
<evidence type="ECO:0000256" key="3">
    <source>
        <dbReference type="ARBA" id="ARBA00004642"/>
    </source>
</evidence>
<feature type="binding site" evidence="27">
    <location>
        <begin position="82"/>
        <end position="84"/>
    </location>
    <ligand>
        <name>substrate</name>
    </ligand>
</feature>
<dbReference type="GO" id="GO:0005654">
    <property type="term" value="C:nucleoplasm"/>
    <property type="evidence" value="ECO:0007669"/>
    <property type="project" value="UniProtKB-SubCell"/>
</dbReference>
<keyword evidence="6" id="KW-0460">Magnesium</keyword>
<organism evidence="29">
    <name type="scientific">Cyprideis torosa</name>
    <dbReference type="NCBI Taxonomy" id="163714"/>
    <lineage>
        <taxon>Eukaryota</taxon>
        <taxon>Metazoa</taxon>
        <taxon>Ecdysozoa</taxon>
        <taxon>Arthropoda</taxon>
        <taxon>Crustacea</taxon>
        <taxon>Oligostraca</taxon>
        <taxon>Ostracoda</taxon>
        <taxon>Podocopa</taxon>
        <taxon>Podocopida</taxon>
        <taxon>Cytherocopina</taxon>
        <taxon>Cytheroidea</taxon>
        <taxon>Cytherideidae</taxon>
        <taxon>Cyprideis</taxon>
    </lineage>
</organism>
<evidence type="ECO:0000256" key="7">
    <source>
        <dbReference type="ARBA" id="ARBA00022964"/>
    </source>
</evidence>
<evidence type="ECO:0000256" key="26">
    <source>
        <dbReference type="ARBA" id="ARBA00081727"/>
    </source>
</evidence>
<evidence type="ECO:0000256" key="22">
    <source>
        <dbReference type="ARBA" id="ARBA00062909"/>
    </source>
</evidence>
<evidence type="ECO:0000256" key="12">
    <source>
        <dbReference type="ARBA" id="ARBA00051010"/>
    </source>
</evidence>
<feature type="binding site" evidence="27">
    <location>
        <begin position="62"/>
        <end position="64"/>
    </location>
    <ligand>
        <name>substrate</name>
    </ligand>
</feature>
<feature type="domain" description="Fe2OG dioxygenase" evidence="28">
    <location>
        <begin position="112"/>
        <end position="217"/>
    </location>
</feature>
<accession>A0A7R8WGJ4</accession>
<evidence type="ECO:0000256" key="6">
    <source>
        <dbReference type="ARBA" id="ARBA00022842"/>
    </source>
</evidence>
<name>A0A7R8WGJ4_9CRUS</name>
<evidence type="ECO:0000256" key="10">
    <source>
        <dbReference type="ARBA" id="ARBA00023204"/>
    </source>
</evidence>
<dbReference type="EC" id="1.14.11.33" evidence="23"/>
<dbReference type="PANTHER" id="PTHR31573">
    <property type="entry name" value="ALPHA-KETOGLUTARATE-DEPENDENT DIOXYGENASE ALKB HOMOLOG 2"/>
    <property type="match status" value="1"/>
</dbReference>
<feature type="binding site" evidence="27">
    <location>
        <position position="212"/>
    </location>
    <ligand>
        <name>2-oxoglutarate</name>
        <dbReference type="ChEBI" id="CHEBI:16810"/>
    </ligand>
</feature>
<comment type="catalytic activity">
    <reaction evidence="14">
        <text>a 1,N(6)-etheno-2'-deoxyadenosine in single-stranded DNA + 2-oxoglutarate + O2 + H2O = a 2'-deoxyadenosine in single-stranded DNA + glyoxal + succinate + CO2</text>
        <dbReference type="Rhea" id="RHEA:70459"/>
        <dbReference type="Rhea" id="RHEA-COMP:17896"/>
        <dbReference type="Rhea" id="RHEA-COMP:17904"/>
        <dbReference type="ChEBI" id="CHEBI:15377"/>
        <dbReference type="ChEBI" id="CHEBI:15379"/>
        <dbReference type="ChEBI" id="CHEBI:16526"/>
        <dbReference type="ChEBI" id="CHEBI:16810"/>
        <dbReference type="ChEBI" id="CHEBI:30031"/>
        <dbReference type="ChEBI" id="CHEBI:34779"/>
        <dbReference type="ChEBI" id="CHEBI:90615"/>
        <dbReference type="ChEBI" id="CHEBI:189583"/>
    </reaction>
    <physiologicalReaction direction="left-to-right" evidence="14">
        <dbReference type="Rhea" id="RHEA:70460"/>
    </physiologicalReaction>
</comment>
<dbReference type="InterPro" id="IPR037151">
    <property type="entry name" value="AlkB-like_sf"/>
</dbReference>
<dbReference type="GO" id="GO:0006307">
    <property type="term" value="P:DNA alkylation repair"/>
    <property type="evidence" value="ECO:0007669"/>
    <property type="project" value="TreeGrafter"/>
</dbReference>
<keyword evidence="4" id="KW-0479">Metal-binding</keyword>
<evidence type="ECO:0000259" key="28">
    <source>
        <dbReference type="PROSITE" id="PS51471"/>
    </source>
</evidence>
<sequence length="230" mass="26412">MSETGGKPQGRILNEVQFTSTKSENLHLLYAKNVLSKPTSFFVDLEKQVKWNTGDLAKVKLFGKWHNIPRKQAAYGDEGLSYRFSGNTIPAKPWIPCLQQLRDELSELLQHNFNFVLINRYKDGQDHIGYHKDDERELDPDAPIVSISLGQGRDFLLQHQDSRGPQKKRDVPQVSILLEPNSMLLMMPPTNQFWFHSLPVRKSQPGVRINLTFRVFKPEIAMRTSSSSRP</sequence>
<dbReference type="GO" id="GO:0051747">
    <property type="term" value="F:cytosine C-5 DNA demethylase activity"/>
    <property type="evidence" value="ECO:0007669"/>
    <property type="project" value="UniProtKB-ARBA"/>
</dbReference>
<evidence type="ECO:0000256" key="17">
    <source>
        <dbReference type="ARBA" id="ARBA00051755"/>
    </source>
</evidence>
<feature type="binding site" evidence="27">
    <location>
        <position position="208"/>
    </location>
    <ligand>
        <name>2-oxoglutarate</name>
        <dbReference type="ChEBI" id="CHEBI:16810"/>
    </ligand>
</feature>
<dbReference type="InterPro" id="IPR027450">
    <property type="entry name" value="AlkB-like"/>
</dbReference>
<dbReference type="GO" id="GO:0008198">
    <property type="term" value="F:ferrous iron binding"/>
    <property type="evidence" value="ECO:0007669"/>
    <property type="project" value="TreeGrafter"/>
</dbReference>
<comment type="catalytic activity">
    <reaction evidence="17">
        <text>a 1,N(2)-etheno-2'-deoxyguanosine in double-stranded DNA + 2-oxoglutarate + O2 + H2O = a 2'-deoxyguanosine in double-stranded DNA + glyoxal + succinate + CO2</text>
        <dbReference type="Rhea" id="RHEA:70487"/>
        <dbReference type="Rhea" id="RHEA-COMP:17910"/>
        <dbReference type="Rhea" id="RHEA-COMP:17912"/>
        <dbReference type="ChEBI" id="CHEBI:15377"/>
        <dbReference type="ChEBI" id="CHEBI:15379"/>
        <dbReference type="ChEBI" id="CHEBI:16526"/>
        <dbReference type="ChEBI" id="CHEBI:16810"/>
        <dbReference type="ChEBI" id="CHEBI:30031"/>
        <dbReference type="ChEBI" id="CHEBI:34779"/>
        <dbReference type="ChEBI" id="CHEBI:85445"/>
        <dbReference type="ChEBI" id="CHEBI:189586"/>
    </reaction>
    <physiologicalReaction direction="left-to-right" evidence="17">
        <dbReference type="Rhea" id="RHEA:70488"/>
    </physiologicalReaction>
</comment>
<gene>
    <name evidence="29" type="ORF">CTOB1V02_LOCUS6399</name>
</gene>
<protein>
    <recommendedName>
        <fullName evidence="24">DNA oxidative demethylase ALKBH2</fullName>
        <ecNumber evidence="23">1.14.11.33</ecNumber>
    </recommendedName>
    <alternativeName>
        <fullName evidence="25">Alkylated DNA repair protein alkB homolog 2</fullName>
    </alternativeName>
    <alternativeName>
        <fullName evidence="26">Alpha-ketoglutarate-dependent dioxygenase alkB homolog 2</fullName>
    </alternativeName>
</protein>
<dbReference type="InterPro" id="IPR005123">
    <property type="entry name" value="Oxoglu/Fe-dep_dioxygenase_dom"/>
</dbReference>
<dbReference type="Pfam" id="PF13532">
    <property type="entry name" value="2OG-FeII_Oxy_2"/>
    <property type="match status" value="1"/>
</dbReference>
<feature type="binding site" evidence="27">
    <location>
        <position position="134"/>
    </location>
    <ligand>
        <name>substrate</name>
    </ligand>
</feature>
<dbReference type="PROSITE" id="PS51471">
    <property type="entry name" value="FE2OG_OXY"/>
    <property type="match status" value="1"/>
</dbReference>
<comment type="subunit">
    <text evidence="22">Interacts with PCNA homotrimer; this interaction is enhanced during the S-phase of the cell cycle. Interacts with nucleolar proteins NCL, UBTF and NPM1. Interacts with XRCC5-XRCC6 heterodimer.</text>
</comment>
<evidence type="ECO:0000256" key="27">
    <source>
        <dbReference type="PIRSR" id="PIRSR632852-1"/>
    </source>
</evidence>
<comment type="catalytic activity">
    <reaction evidence="19">
        <text>a 1,N(6)-etheno-2'-deoxyadenosine in double-stranded DNA + 2-oxoglutarate + O2 + H2O = a 2'-deoxyadenosine in double-stranded DNA + glyoxal + succinate + CO2</text>
        <dbReference type="Rhea" id="RHEA:70463"/>
        <dbReference type="Rhea" id="RHEA-COMP:17897"/>
        <dbReference type="Rhea" id="RHEA-COMP:17903"/>
        <dbReference type="ChEBI" id="CHEBI:15377"/>
        <dbReference type="ChEBI" id="CHEBI:15379"/>
        <dbReference type="ChEBI" id="CHEBI:16526"/>
        <dbReference type="ChEBI" id="CHEBI:16810"/>
        <dbReference type="ChEBI" id="CHEBI:30031"/>
        <dbReference type="ChEBI" id="CHEBI:34779"/>
        <dbReference type="ChEBI" id="CHEBI:90615"/>
        <dbReference type="ChEBI" id="CHEBI:189583"/>
    </reaction>
    <physiologicalReaction direction="left-to-right" evidence="19">
        <dbReference type="Rhea" id="RHEA:70464"/>
    </physiologicalReaction>
</comment>
<keyword evidence="8" id="KW-0560">Oxidoreductase</keyword>
<comment type="catalytic activity">
    <reaction evidence="21">
        <text>a methylated nucleobase within DNA + 2-oxoglutarate + O2 = a nucleobase within DNA + formaldehyde + succinate + CO2</text>
        <dbReference type="Rhea" id="RHEA:30299"/>
        <dbReference type="Rhea" id="RHEA-COMP:12192"/>
        <dbReference type="Rhea" id="RHEA-COMP:12193"/>
        <dbReference type="ChEBI" id="CHEBI:15379"/>
        <dbReference type="ChEBI" id="CHEBI:16526"/>
        <dbReference type="ChEBI" id="CHEBI:16810"/>
        <dbReference type="ChEBI" id="CHEBI:16842"/>
        <dbReference type="ChEBI" id="CHEBI:30031"/>
        <dbReference type="ChEBI" id="CHEBI:32875"/>
        <dbReference type="ChEBI" id="CHEBI:64428"/>
        <dbReference type="EC" id="1.14.11.33"/>
    </reaction>
    <physiologicalReaction direction="left-to-right" evidence="21">
        <dbReference type="Rhea" id="RHEA:30300"/>
    </physiologicalReaction>
</comment>
<evidence type="ECO:0000256" key="9">
    <source>
        <dbReference type="ARBA" id="ARBA00023004"/>
    </source>
</evidence>
<comment type="catalytic activity">
    <reaction evidence="12">
        <text>an N(1)-methyl-2'-deoxyadenosine in single-stranded DNA + 2-oxoglutarate + O2 = a 2'-deoxyadenosine in single-stranded DNA + formaldehyde + succinate + CO2 + H(+)</text>
        <dbReference type="Rhea" id="RHEA:70447"/>
        <dbReference type="Rhea" id="RHEA-COMP:17895"/>
        <dbReference type="Rhea" id="RHEA-COMP:17896"/>
        <dbReference type="ChEBI" id="CHEBI:15378"/>
        <dbReference type="ChEBI" id="CHEBI:15379"/>
        <dbReference type="ChEBI" id="CHEBI:16526"/>
        <dbReference type="ChEBI" id="CHEBI:16810"/>
        <dbReference type="ChEBI" id="CHEBI:16842"/>
        <dbReference type="ChEBI" id="CHEBI:30031"/>
        <dbReference type="ChEBI" id="CHEBI:90615"/>
        <dbReference type="ChEBI" id="CHEBI:139096"/>
    </reaction>
    <physiologicalReaction direction="left-to-right" evidence="12">
        <dbReference type="Rhea" id="RHEA:70448"/>
    </physiologicalReaction>
</comment>
<evidence type="ECO:0000256" key="19">
    <source>
        <dbReference type="ARBA" id="ARBA00052627"/>
    </source>
</evidence>
<evidence type="ECO:0000256" key="15">
    <source>
        <dbReference type="ARBA" id="ARBA00051376"/>
    </source>
</evidence>
<proteinExistence type="predicted"/>
<dbReference type="GO" id="GO:0035516">
    <property type="term" value="F:broad specificity oxidative DNA demethylase activity"/>
    <property type="evidence" value="ECO:0007669"/>
    <property type="project" value="UniProtKB-EC"/>
</dbReference>